<organism evidence="2 3">
    <name type="scientific">Actinokineospora alba</name>
    <dbReference type="NCBI Taxonomy" id="504798"/>
    <lineage>
        <taxon>Bacteria</taxon>
        <taxon>Bacillati</taxon>
        <taxon>Actinomycetota</taxon>
        <taxon>Actinomycetes</taxon>
        <taxon>Pseudonocardiales</taxon>
        <taxon>Pseudonocardiaceae</taxon>
        <taxon>Actinokineospora</taxon>
    </lineage>
</organism>
<dbReference type="EMBL" id="FNJB01000009">
    <property type="protein sequence ID" value="SDP43568.1"/>
    <property type="molecule type" value="Genomic_DNA"/>
</dbReference>
<dbReference type="Gene3D" id="3.40.390.10">
    <property type="entry name" value="Collagenase (Catalytic Domain)"/>
    <property type="match status" value="1"/>
</dbReference>
<name>A0A1H0SQR0_9PSEU</name>
<dbReference type="RefSeq" id="WP_091379642.1">
    <property type="nucleotide sequence ID" value="NZ_FNDV01000014.1"/>
</dbReference>
<dbReference type="InterPro" id="IPR024079">
    <property type="entry name" value="MetalloPept_cat_dom_sf"/>
</dbReference>
<reference evidence="3" key="1">
    <citation type="submission" date="2016-10" db="EMBL/GenBank/DDBJ databases">
        <authorList>
            <person name="Varghese N."/>
            <person name="Submissions S."/>
        </authorList>
    </citation>
    <scope>NUCLEOTIDE SEQUENCE [LARGE SCALE GENOMIC DNA]</scope>
    <source>
        <strain evidence="3">IBRC-M 10655</strain>
    </source>
</reference>
<dbReference type="OrthoDB" id="7594344at2"/>
<evidence type="ECO:0000313" key="3">
    <source>
        <dbReference type="Proteomes" id="UP000199651"/>
    </source>
</evidence>
<proteinExistence type="predicted"/>
<keyword evidence="1" id="KW-0732">Signal</keyword>
<sequence>MGRVLKRLARLLGAAVIVAPLIAVATAGTASADTWPFNSNFRPDTGYHNYCYSVIDPSDAVKTQMYNAMVYMTDATDADRQYHATCDLDGAGQTDVVWREEGTTSDSWIGSAQCVVFWAGSSPARCDRYFVKINGALVRDHYASSTYEANQWRKTACHELGHTLGLDHYPSPYDDSCQRSGWTGTSSAAWTRTWTAHHRDHINAWF</sequence>
<accession>A0A1H0SQR0</accession>
<dbReference type="SUPFAM" id="SSF55486">
    <property type="entry name" value="Metalloproteases ('zincins'), catalytic domain"/>
    <property type="match status" value="1"/>
</dbReference>
<dbReference type="AlphaFoldDB" id="A0A1H0SQR0"/>
<feature type="chain" id="PRO_5011461656" description="Matrixin" evidence="1">
    <location>
        <begin position="33"/>
        <end position="206"/>
    </location>
</feature>
<dbReference type="GO" id="GO:0008237">
    <property type="term" value="F:metallopeptidase activity"/>
    <property type="evidence" value="ECO:0007669"/>
    <property type="project" value="InterPro"/>
</dbReference>
<evidence type="ECO:0000256" key="1">
    <source>
        <dbReference type="SAM" id="SignalP"/>
    </source>
</evidence>
<feature type="signal peptide" evidence="1">
    <location>
        <begin position="1"/>
        <end position="32"/>
    </location>
</feature>
<dbReference type="Proteomes" id="UP000199651">
    <property type="component" value="Unassembled WGS sequence"/>
</dbReference>
<dbReference type="STRING" id="504798.SAMN05421871_114120"/>
<evidence type="ECO:0008006" key="4">
    <source>
        <dbReference type="Google" id="ProtNLM"/>
    </source>
</evidence>
<keyword evidence="3" id="KW-1185">Reference proteome</keyword>
<protein>
    <recommendedName>
        <fullName evidence="4">Matrixin</fullName>
    </recommendedName>
</protein>
<evidence type="ECO:0000313" key="2">
    <source>
        <dbReference type="EMBL" id="SDP43568.1"/>
    </source>
</evidence>
<gene>
    <name evidence="2" type="ORF">SAMN05192558_10926</name>
</gene>